<keyword evidence="3" id="KW-1185">Reference proteome</keyword>
<reference evidence="2" key="1">
    <citation type="submission" date="2021-02" db="EMBL/GenBank/DDBJ databases">
        <authorList>
            <person name="Nowell W R."/>
        </authorList>
    </citation>
    <scope>NUCLEOTIDE SEQUENCE</scope>
    <source>
        <strain evidence="2">Ploen Becks lab</strain>
    </source>
</reference>
<evidence type="ECO:0000313" key="3">
    <source>
        <dbReference type="Proteomes" id="UP000663879"/>
    </source>
</evidence>
<sequence>MNKTVSIDDRLDEKLTLYLNWSKRMIFKKNENSNLYKILSAQETRDEVLVKNKSELAKQINKMNNELKGLKDSMAQIIMTASNHYSFLARLAKLDTELADDINRIIIKNKELNKKFNSTLFKKIVELFGLDLKTVGIEEKKGGKQSGFIINHQQTGLKLFVKTSKIFEFDINSIDPRELFVYKVLEYMKLGPDTRFLIYAASSSSSTGDRICRIITKDLEYKDNENITKKFFTDNFITEEDENFEALEHRQKSLNNREFRVSFLTLSMVNDLLHLNDTLATNAWNYGSISQESKKFAPQYKANLVDHQVKNTLFKFKPEMNPVISLIEKLKINSGRQSINGQLISYKIIKDNKIFVDPVQLKSELLEAISSVRAQFSEAVKDAEEDIKGIMSNEKFEEYFSVIAHDKLEEYLNQTKQNLQIFNEIYDGYTKNIEEVSKAVLKLLNDN</sequence>
<evidence type="ECO:0000256" key="1">
    <source>
        <dbReference type="SAM" id="Coils"/>
    </source>
</evidence>
<dbReference type="Proteomes" id="UP000663879">
    <property type="component" value="Unassembled WGS sequence"/>
</dbReference>
<dbReference type="EMBL" id="CAJNOC010001090">
    <property type="protein sequence ID" value="CAF0834062.1"/>
    <property type="molecule type" value="Genomic_DNA"/>
</dbReference>
<evidence type="ECO:0000313" key="2">
    <source>
        <dbReference type="EMBL" id="CAF0834062.1"/>
    </source>
</evidence>
<keyword evidence="1" id="KW-0175">Coiled coil</keyword>
<accession>A0A813VAX5</accession>
<comment type="caution">
    <text evidence="2">The sequence shown here is derived from an EMBL/GenBank/DDBJ whole genome shotgun (WGS) entry which is preliminary data.</text>
</comment>
<dbReference type="AlphaFoldDB" id="A0A813VAX5"/>
<name>A0A813VAX5_9BILA</name>
<feature type="coiled-coil region" evidence="1">
    <location>
        <begin position="53"/>
        <end position="80"/>
    </location>
</feature>
<proteinExistence type="predicted"/>
<dbReference type="OrthoDB" id="2096182at2759"/>
<organism evidence="2 3">
    <name type="scientific">Brachionus calyciflorus</name>
    <dbReference type="NCBI Taxonomy" id="104777"/>
    <lineage>
        <taxon>Eukaryota</taxon>
        <taxon>Metazoa</taxon>
        <taxon>Spiralia</taxon>
        <taxon>Gnathifera</taxon>
        <taxon>Rotifera</taxon>
        <taxon>Eurotatoria</taxon>
        <taxon>Monogononta</taxon>
        <taxon>Pseudotrocha</taxon>
        <taxon>Ploima</taxon>
        <taxon>Brachionidae</taxon>
        <taxon>Brachionus</taxon>
    </lineage>
</organism>
<gene>
    <name evidence="2" type="ORF">OXX778_LOCUS8115</name>
</gene>
<protein>
    <submittedName>
        <fullName evidence="2">Uncharacterized protein</fullName>
    </submittedName>
</protein>